<evidence type="ECO:0000313" key="2">
    <source>
        <dbReference type="EMBL" id="MDC8786370.1"/>
    </source>
</evidence>
<organism evidence="2 3">
    <name type="scientific">Roseateles koreensis</name>
    <dbReference type="NCBI Taxonomy" id="2987526"/>
    <lineage>
        <taxon>Bacteria</taxon>
        <taxon>Pseudomonadati</taxon>
        <taxon>Pseudomonadota</taxon>
        <taxon>Betaproteobacteria</taxon>
        <taxon>Burkholderiales</taxon>
        <taxon>Sphaerotilaceae</taxon>
        <taxon>Roseateles</taxon>
    </lineage>
</organism>
<proteinExistence type="inferred from homology"/>
<comment type="similarity">
    <text evidence="1">Belongs to the phD/YefM antitoxin family.</text>
</comment>
<sequence length="81" mass="8503">MSTVTYAQALASITTLLESINAGEESEIIVTKQGIPIAKLVPIKSEATNKRIGIAKGLFVVPDDIDSDNAEIAATFLGDGR</sequence>
<comment type="caution">
    <text evidence="2">The sequence shown here is derived from an EMBL/GenBank/DDBJ whole genome shotgun (WGS) entry which is preliminary data.</text>
</comment>
<gene>
    <name evidence="2" type="ORF">PRZ01_14365</name>
</gene>
<name>A0ABT5KV97_9BURK</name>
<reference evidence="2 3" key="1">
    <citation type="submission" date="2022-10" db="EMBL/GenBank/DDBJ databases">
        <title>paucibacter sp. hw8 Genome sequencing.</title>
        <authorList>
            <person name="Park S."/>
        </authorList>
    </citation>
    <scope>NUCLEOTIDE SEQUENCE [LARGE SCALE GENOMIC DNA]</scope>
    <source>
        <strain evidence="3">hw8</strain>
    </source>
</reference>
<dbReference type="RefSeq" id="WP_273597480.1">
    <property type="nucleotide sequence ID" value="NZ_JAQQXS010000012.1"/>
</dbReference>
<evidence type="ECO:0000256" key="1">
    <source>
        <dbReference type="ARBA" id="ARBA00009981"/>
    </source>
</evidence>
<dbReference type="InterPro" id="IPR036165">
    <property type="entry name" value="YefM-like_sf"/>
</dbReference>
<accession>A0ABT5KV97</accession>
<dbReference type="SUPFAM" id="SSF143120">
    <property type="entry name" value="YefM-like"/>
    <property type="match status" value="1"/>
</dbReference>
<evidence type="ECO:0000313" key="3">
    <source>
        <dbReference type="Proteomes" id="UP001219862"/>
    </source>
</evidence>
<dbReference type="Proteomes" id="UP001219862">
    <property type="component" value="Unassembled WGS sequence"/>
</dbReference>
<dbReference type="EMBL" id="JAQQXS010000012">
    <property type="protein sequence ID" value="MDC8786370.1"/>
    <property type="molecule type" value="Genomic_DNA"/>
</dbReference>
<keyword evidence="3" id="KW-1185">Reference proteome</keyword>
<protein>
    <submittedName>
        <fullName evidence="2">Prevent-host-death protein</fullName>
    </submittedName>
</protein>